<dbReference type="InterPro" id="IPR036396">
    <property type="entry name" value="Cyt_P450_sf"/>
</dbReference>
<comment type="similarity">
    <text evidence="1 7">Belongs to the cytochrome P450 family.</text>
</comment>
<dbReference type="PRINTS" id="PR00385">
    <property type="entry name" value="P450"/>
</dbReference>
<dbReference type="STRING" id="58343.AQJ46_45530"/>
<keyword evidence="4 7" id="KW-0560">Oxidoreductase</keyword>
<evidence type="ECO:0000256" key="4">
    <source>
        <dbReference type="ARBA" id="ARBA00023002"/>
    </source>
</evidence>
<dbReference type="GO" id="GO:0005506">
    <property type="term" value="F:iron ion binding"/>
    <property type="evidence" value="ECO:0007669"/>
    <property type="project" value="InterPro"/>
</dbReference>
<dbReference type="PANTHER" id="PTHR46696">
    <property type="entry name" value="P450, PUTATIVE (EUROFUNG)-RELATED"/>
    <property type="match status" value="1"/>
</dbReference>
<evidence type="ECO:0000256" key="5">
    <source>
        <dbReference type="ARBA" id="ARBA00023004"/>
    </source>
</evidence>
<organism evidence="8 9">
    <name type="scientific">Streptomyces canus</name>
    <dbReference type="NCBI Taxonomy" id="58343"/>
    <lineage>
        <taxon>Bacteria</taxon>
        <taxon>Bacillati</taxon>
        <taxon>Actinomycetota</taxon>
        <taxon>Actinomycetes</taxon>
        <taxon>Kitasatosporales</taxon>
        <taxon>Streptomycetaceae</taxon>
        <taxon>Streptomyces</taxon>
        <taxon>Streptomyces aurantiacus group</taxon>
    </lineage>
</organism>
<protein>
    <submittedName>
        <fullName evidence="8">Cytochrome</fullName>
    </submittedName>
</protein>
<dbReference type="PRINTS" id="PR00359">
    <property type="entry name" value="BP450"/>
</dbReference>
<dbReference type="RefSeq" id="WP_059211248.1">
    <property type="nucleotide sequence ID" value="NZ_KQ948679.1"/>
</dbReference>
<comment type="caution">
    <text evidence="8">The sequence shown here is derived from an EMBL/GenBank/DDBJ whole genome shotgun (WGS) entry which is preliminary data.</text>
</comment>
<evidence type="ECO:0000256" key="7">
    <source>
        <dbReference type="RuleBase" id="RU000461"/>
    </source>
</evidence>
<dbReference type="CDD" id="cd11029">
    <property type="entry name" value="CYP107-like"/>
    <property type="match status" value="1"/>
</dbReference>
<dbReference type="PROSITE" id="PS00086">
    <property type="entry name" value="CYTOCHROME_P450"/>
    <property type="match status" value="1"/>
</dbReference>
<dbReference type="GO" id="GO:0004497">
    <property type="term" value="F:monooxygenase activity"/>
    <property type="evidence" value="ECO:0007669"/>
    <property type="project" value="UniProtKB-KW"/>
</dbReference>
<dbReference type="InterPro" id="IPR002397">
    <property type="entry name" value="Cyt_P450_B"/>
</dbReference>
<dbReference type="Pfam" id="PF00067">
    <property type="entry name" value="p450"/>
    <property type="match status" value="1"/>
</dbReference>
<dbReference type="GO" id="GO:0016705">
    <property type="term" value="F:oxidoreductase activity, acting on paired donors, with incorporation or reduction of molecular oxygen"/>
    <property type="evidence" value="ECO:0007669"/>
    <property type="project" value="InterPro"/>
</dbReference>
<dbReference type="AlphaFoldDB" id="A0A101RLN5"/>
<dbReference type="InterPro" id="IPR017972">
    <property type="entry name" value="Cyt_P450_CS"/>
</dbReference>
<keyword evidence="5 7" id="KW-0408">Iron</keyword>
<reference evidence="8 9" key="1">
    <citation type="submission" date="2015-10" db="EMBL/GenBank/DDBJ databases">
        <title>Draft genome sequence of Streptomyces canus DSM 40017, type strain for the species Streptomyces canus.</title>
        <authorList>
            <person name="Ruckert C."/>
            <person name="Winkler A."/>
            <person name="Kalinowski J."/>
            <person name="Kampfer P."/>
            <person name="Glaeser S."/>
        </authorList>
    </citation>
    <scope>NUCLEOTIDE SEQUENCE [LARGE SCALE GENOMIC DNA]</scope>
    <source>
        <strain evidence="8 9">DSM 40017</strain>
    </source>
</reference>
<dbReference type="EMBL" id="LMWU01000067">
    <property type="protein sequence ID" value="KUN57790.1"/>
    <property type="molecule type" value="Genomic_DNA"/>
</dbReference>
<keyword evidence="3 7" id="KW-0479">Metal-binding</keyword>
<dbReference type="Proteomes" id="UP000053669">
    <property type="component" value="Unassembled WGS sequence"/>
</dbReference>
<proteinExistence type="inferred from homology"/>
<dbReference type="PANTHER" id="PTHR46696:SF1">
    <property type="entry name" value="CYTOCHROME P450 YJIB-RELATED"/>
    <property type="match status" value="1"/>
</dbReference>
<dbReference type="SUPFAM" id="SSF48264">
    <property type="entry name" value="Cytochrome P450"/>
    <property type="match status" value="1"/>
</dbReference>
<keyword evidence="2 7" id="KW-0349">Heme</keyword>
<evidence type="ECO:0000256" key="6">
    <source>
        <dbReference type="ARBA" id="ARBA00023033"/>
    </source>
</evidence>
<evidence type="ECO:0000313" key="8">
    <source>
        <dbReference type="EMBL" id="KUN57790.1"/>
    </source>
</evidence>
<evidence type="ECO:0000256" key="3">
    <source>
        <dbReference type="ARBA" id="ARBA00022723"/>
    </source>
</evidence>
<name>A0A101RLN5_9ACTN</name>
<dbReference type="InterPro" id="IPR001128">
    <property type="entry name" value="Cyt_P450"/>
</dbReference>
<accession>A0A101RLN5</accession>
<evidence type="ECO:0000256" key="2">
    <source>
        <dbReference type="ARBA" id="ARBA00022617"/>
    </source>
</evidence>
<evidence type="ECO:0000313" key="9">
    <source>
        <dbReference type="Proteomes" id="UP000053669"/>
    </source>
</evidence>
<evidence type="ECO:0000256" key="1">
    <source>
        <dbReference type="ARBA" id="ARBA00010617"/>
    </source>
</evidence>
<keyword evidence="6 7" id="KW-0503">Monooxygenase</keyword>
<dbReference type="GO" id="GO:0020037">
    <property type="term" value="F:heme binding"/>
    <property type="evidence" value="ECO:0007669"/>
    <property type="project" value="InterPro"/>
</dbReference>
<dbReference type="FunFam" id="1.10.630.10:FF:000018">
    <property type="entry name" value="Cytochrome P450 monooxygenase"/>
    <property type="match status" value="1"/>
</dbReference>
<gene>
    <name evidence="8" type="ORF">AQJ46_45530</name>
</gene>
<dbReference type="Gene3D" id="1.10.630.10">
    <property type="entry name" value="Cytochrome P450"/>
    <property type="match status" value="1"/>
</dbReference>
<sequence length="437" mass="47889">MTTLPTSAPPASSDRWHYLLDPTGSDIHGETAALREAGPAARVILPGGIPAWTVTDADLIRRLLSHPKISKDAYQHWPAYINREIPDDWPLRIWVDVRNALTAYGSEHKRLRRPLAAAFSPRRVRALAPQITDVTRTLLDELAVTGPDDVVDLRARFAWRLPLQVVNLILGVPDQFHDDFRDSVGALFITTTSPEEGHFAMVRIYELINKLIGYKRRNQADDITSQLIAAHDAGEISGTELADSFLLLIGAGHETTVNAIDHAVVNLTTHPDQLALATSGTLPWSQVVDECLRHQAPVATIILRFAAEDLHDEPTGITFARGDAIAINYAAVGRDRKVHGERADEFDVTRPTTGEHLAFGHGAHLCVGMELARIELRIALQELFARFPRLSLAVDPDELEPLPSIITNGHTHLPVRLGPPAPVEDVDAGESAVAEPA</sequence>